<name>A0A0N8KER4_9HYPH</name>
<gene>
    <name evidence="3" type="primary">lolA</name>
    <name evidence="4" type="ORF">GA0071312_2382</name>
    <name evidence="3" type="ORF">HLUCCO17_04500</name>
</gene>
<dbReference type="InterPro" id="IPR029046">
    <property type="entry name" value="LolA/LolB/LppX"/>
</dbReference>
<proteinExistence type="predicted"/>
<evidence type="ECO:0000256" key="2">
    <source>
        <dbReference type="SAM" id="MobiDB-lite"/>
    </source>
</evidence>
<accession>A0A0N8KER4</accession>
<evidence type="ECO:0000313" key="6">
    <source>
        <dbReference type="Proteomes" id="UP000182800"/>
    </source>
</evidence>
<evidence type="ECO:0000313" key="5">
    <source>
        <dbReference type="Proteomes" id="UP000050497"/>
    </source>
</evidence>
<dbReference type="PANTHER" id="PTHR35869">
    <property type="entry name" value="OUTER-MEMBRANE LIPOPROTEIN CARRIER PROTEIN"/>
    <property type="match status" value="1"/>
</dbReference>
<evidence type="ECO:0000313" key="4">
    <source>
        <dbReference type="EMBL" id="SCC81441.1"/>
    </source>
</evidence>
<comment type="caution">
    <text evidence="3">The sequence shown here is derived from an EMBL/GenBank/DDBJ whole genome shotgun (WGS) entry which is preliminary data.</text>
</comment>
<dbReference type="Gene3D" id="2.50.20.10">
    <property type="entry name" value="Lipoprotein localisation LolA/LolB/LppX"/>
    <property type="match status" value="1"/>
</dbReference>
<dbReference type="Proteomes" id="UP000182800">
    <property type="component" value="Unassembled WGS sequence"/>
</dbReference>
<dbReference type="EMBL" id="FMBM01000002">
    <property type="protein sequence ID" value="SCC81441.1"/>
    <property type="molecule type" value="Genomic_DNA"/>
</dbReference>
<evidence type="ECO:0000313" key="3">
    <source>
        <dbReference type="EMBL" id="KPQ12066.1"/>
    </source>
</evidence>
<keyword evidence="6" id="KW-1185">Reference proteome</keyword>
<dbReference type="PANTHER" id="PTHR35869:SF1">
    <property type="entry name" value="OUTER-MEMBRANE LIPOPROTEIN CARRIER PROTEIN"/>
    <property type="match status" value="1"/>
</dbReference>
<dbReference type="OrthoDB" id="9800501at2"/>
<reference evidence="3 5" key="1">
    <citation type="submission" date="2015-09" db="EMBL/GenBank/DDBJ databases">
        <title>Identification and resolution of microdiversity through metagenomic sequencing of parallel consortia.</title>
        <authorList>
            <person name="Nelson W.C."/>
            <person name="Romine M.F."/>
            <person name="Lindemann S.R."/>
        </authorList>
    </citation>
    <scope>NUCLEOTIDE SEQUENCE [LARGE SCALE GENOMIC DNA]</scope>
    <source>
        <strain evidence="3">HL-109</strain>
    </source>
</reference>
<reference evidence="4 6" key="2">
    <citation type="submission" date="2016-08" db="EMBL/GenBank/DDBJ databases">
        <authorList>
            <person name="Varghese N."/>
            <person name="Submissions Spin"/>
        </authorList>
    </citation>
    <scope>NUCLEOTIDE SEQUENCE [LARGE SCALE GENOMIC DNA]</scope>
    <source>
        <strain evidence="4 6">HL-109</strain>
    </source>
</reference>
<dbReference type="CDD" id="cd16325">
    <property type="entry name" value="LolA"/>
    <property type="match status" value="1"/>
</dbReference>
<keyword evidence="3" id="KW-0449">Lipoprotein</keyword>
<dbReference type="Proteomes" id="UP000050497">
    <property type="component" value="Unassembled WGS sequence"/>
</dbReference>
<sequence length="280" mass="30930">MVHGMGKQKIHSGKVRDPRHLARLRGLAFAFLAGAALVPMPGIGVAPVAAESVQRAFWQIDTLPPPRPERLLVSQAQLPEPPAGVRGVAPGQAPEQPATDSTAENLSAEQIVSRANDFFNGITTMYASFTQMNANGDRLTGELYVHRPGRLRFDYDEPATLQVVADGRQVAIQDSRLNTQDLYPISQTPLKFLLGSRVNLGRDVSVLDVERFDDEVDIQLEDRSTLGGTSRVTLTFDDRLSELKRWRIRDPQGFTTTVALDEVDFVSRMDPGLFVIVRAR</sequence>
<keyword evidence="1" id="KW-0732">Signal</keyword>
<dbReference type="Pfam" id="PF03548">
    <property type="entry name" value="LolA"/>
    <property type="match status" value="1"/>
</dbReference>
<dbReference type="SUPFAM" id="SSF89392">
    <property type="entry name" value="Prokaryotic lipoproteins and lipoprotein localization factors"/>
    <property type="match status" value="1"/>
</dbReference>
<organism evidence="3 5">
    <name type="scientific">Saliniramus fredricksonii</name>
    <dbReference type="NCBI Taxonomy" id="1653334"/>
    <lineage>
        <taxon>Bacteria</taxon>
        <taxon>Pseudomonadati</taxon>
        <taxon>Pseudomonadota</taxon>
        <taxon>Alphaproteobacteria</taxon>
        <taxon>Hyphomicrobiales</taxon>
        <taxon>Salinarimonadaceae</taxon>
        <taxon>Saliniramus</taxon>
    </lineage>
</organism>
<dbReference type="EMBL" id="LJSX01000004">
    <property type="protein sequence ID" value="KPQ12066.1"/>
    <property type="molecule type" value="Genomic_DNA"/>
</dbReference>
<protein>
    <submittedName>
        <fullName evidence="3">Outer membrane lipoprotein carrier protein LolA</fullName>
    </submittedName>
    <submittedName>
        <fullName evidence="4">Outer membrane lipoprotein-sorting protein</fullName>
    </submittedName>
</protein>
<feature type="region of interest" description="Disordered" evidence="2">
    <location>
        <begin position="80"/>
        <end position="104"/>
    </location>
</feature>
<dbReference type="STRING" id="1653334.GA0071312_2382"/>
<dbReference type="AlphaFoldDB" id="A0A0N8KER4"/>
<dbReference type="PATRIC" id="fig|1653334.4.peg.1593"/>
<dbReference type="InterPro" id="IPR004564">
    <property type="entry name" value="OM_lipoprot_carrier_LolA-like"/>
</dbReference>
<evidence type="ECO:0000256" key="1">
    <source>
        <dbReference type="ARBA" id="ARBA00022729"/>
    </source>
</evidence>